<sequence>LEGYSGSTGSRVDTPCVKGPNIAAIVGSTVAGVVLVGTLLLAIWKVLTHLSDLREYKRFEKENHACFSHQDNPLFKSATTTVMNPKFAES</sequence>
<dbReference type="GO" id="GO:0007160">
    <property type="term" value="P:cell-matrix adhesion"/>
    <property type="evidence" value="ECO:0007669"/>
    <property type="project" value="TreeGrafter"/>
</dbReference>
<keyword evidence="3" id="KW-0812">Transmembrane</keyword>
<organism evidence="5 6">
    <name type="scientific">Phocoena sinus</name>
    <name type="common">Vaquita</name>
    <dbReference type="NCBI Taxonomy" id="42100"/>
    <lineage>
        <taxon>Eukaryota</taxon>
        <taxon>Metazoa</taxon>
        <taxon>Chordata</taxon>
        <taxon>Craniata</taxon>
        <taxon>Vertebrata</taxon>
        <taxon>Euteleostomi</taxon>
        <taxon>Mammalia</taxon>
        <taxon>Eutheria</taxon>
        <taxon>Laurasiatheria</taxon>
        <taxon>Artiodactyla</taxon>
        <taxon>Whippomorpha</taxon>
        <taxon>Cetacea</taxon>
        <taxon>Odontoceti</taxon>
        <taxon>Phocoenidae</taxon>
        <taxon>Phocoena</taxon>
    </lineage>
</organism>
<dbReference type="PRINTS" id="PR01186">
    <property type="entry name" value="INTEGRINB"/>
</dbReference>
<dbReference type="GeneTree" id="ENSGT01150000286983"/>
<protein>
    <recommendedName>
        <fullName evidence="4">Integrin beta subunit cytoplasmic domain-containing protein</fullName>
    </recommendedName>
</protein>
<dbReference type="Proteomes" id="UP000694554">
    <property type="component" value="Chromosome 4"/>
</dbReference>
<dbReference type="GO" id="GO:0019901">
    <property type="term" value="F:protein kinase binding"/>
    <property type="evidence" value="ECO:0007669"/>
    <property type="project" value="TreeGrafter"/>
</dbReference>
<evidence type="ECO:0000256" key="2">
    <source>
        <dbReference type="ARBA" id="ARBA00023180"/>
    </source>
</evidence>
<evidence type="ECO:0000256" key="3">
    <source>
        <dbReference type="SAM" id="Phobius"/>
    </source>
</evidence>
<evidence type="ECO:0000256" key="1">
    <source>
        <dbReference type="ARBA" id="ARBA00023157"/>
    </source>
</evidence>
<accession>A0A8C9C6B1</accession>
<dbReference type="InterPro" id="IPR014836">
    <property type="entry name" value="Integrin_bsu_cyt_dom"/>
</dbReference>
<proteinExistence type="predicted"/>
<dbReference type="GO" id="GO:0008305">
    <property type="term" value="C:integrin complex"/>
    <property type="evidence" value="ECO:0007669"/>
    <property type="project" value="TreeGrafter"/>
</dbReference>
<keyword evidence="1" id="KW-1015">Disulfide bond</keyword>
<dbReference type="InterPro" id="IPR015812">
    <property type="entry name" value="Integrin_bsu"/>
</dbReference>
<dbReference type="AlphaFoldDB" id="A0A8C9C6B1"/>
<dbReference type="Pfam" id="PF08725">
    <property type="entry name" value="Integrin_b_cyt"/>
    <property type="match status" value="1"/>
</dbReference>
<evidence type="ECO:0000313" key="6">
    <source>
        <dbReference type="Proteomes" id="UP000694554"/>
    </source>
</evidence>
<reference evidence="5" key="1">
    <citation type="submission" date="2019-08" db="EMBL/GenBank/DDBJ databases">
        <title>Phocoena sinus (Vaquita) genome, mPhoSin1, primary haplotype.</title>
        <authorList>
            <person name="Morin P."/>
            <person name="Mountcastle J."/>
            <person name="Fungtammasan C."/>
            <person name="Rhie A."/>
            <person name="Rojas-Bracho L."/>
            <person name="Smith C.R."/>
            <person name="Taylor B.L."/>
            <person name="Gulland F.M.D."/>
            <person name="Musser W."/>
            <person name="Houck M."/>
            <person name="Haase B."/>
            <person name="Paez S."/>
            <person name="Howe K."/>
            <person name="Torrance J."/>
            <person name="Formenti G."/>
            <person name="Phillippy A."/>
            <person name="Ryder O."/>
            <person name="Jarvis E.D."/>
            <person name="Fedrigo O."/>
        </authorList>
    </citation>
    <scope>NUCLEOTIDE SEQUENCE [LARGE SCALE GENOMIC DNA]</scope>
</reference>
<evidence type="ECO:0000259" key="4">
    <source>
        <dbReference type="SMART" id="SM01241"/>
    </source>
</evidence>
<dbReference type="FunFam" id="1.20.5.100:FF:000008">
    <property type="entry name" value="Integrin beta"/>
    <property type="match status" value="1"/>
</dbReference>
<dbReference type="GO" id="GO:0005178">
    <property type="term" value="F:integrin binding"/>
    <property type="evidence" value="ECO:0007669"/>
    <property type="project" value="TreeGrafter"/>
</dbReference>
<dbReference type="GO" id="GO:0007159">
    <property type="term" value="P:leukocyte cell-cell adhesion"/>
    <property type="evidence" value="ECO:0007669"/>
    <property type="project" value="TreeGrafter"/>
</dbReference>
<evidence type="ECO:0000313" key="5">
    <source>
        <dbReference type="Ensembl" id="ENSPSNP00000018310.1"/>
    </source>
</evidence>
<dbReference type="Gene3D" id="1.20.5.100">
    <property type="entry name" value="Cytochrome c1, transmembrane anchor, C-terminal"/>
    <property type="match status" value="1"/>
</dbReference>
<feature type="domain" description="Integrin beta subunit cytoplasmic" evidence="4">
    <location>
        <begin position="45"/>
        <end position="90"/>
    </location>
</feature>
<reference evidence="5" key="3">
    <citation type="submission" date="2025-09" db="UniProtKB">
        <authorList>
            <consortium name="Ensembl"/>
        </authorList>
    </citation>
    <scope>IDENTIFICATION</scope>
</reference>
<dbReference type="PANTHER" id="PTHR10082:SF15">
    <property type="entry name" value="INTEGRIN BETA-2"/>
    <property type="match status" value="1"/>
</dbReference>
<keyword evidence="2" id="KW-0325">Glycoprotein</keyword>
<feature type="transmembrane region" description="Helical" evidence="3">
    <location>
        <begin position="22"/>
        <end position="47"/>
    </location>
</feature>
<keyword evidence="3" id="KW-1133">Transmembrane helix</keyword>
<dbReference type="GO" id="GO:0007229">
    <property type="term" value="P:integrin-mediated signaling pathway"/>
    <property type="evidence" value="ECO:0007669"/>
    <property type="project" value="TreeGrafter"/>
</dbReference>
<dbReference type="GO" id="GO:0005925">
    <property type="term" value="C:focal adhesion"/>
    <property type="evidence" value="ECO:0007669"/>
    <property type="project" value="TreeGrafter"/>
</dbReference>
<dbReference type="GO" id="GO:0001540">
    <property type="term" value="F:amyloid-beta binding"/>
    <property type="evidence" value="ECO:0007669"/>
    <property type="project" value="TreeGrafter"/>
</dbReference>
<keyword evidence="6" id="KW-1185">Reference proteome</keyword>
<reference evidence="5" key="2">
    <citation type="submission" date="2025-08" db="UniProtKB">
        <authorList>
            <consortium name="Ensembl"/>
        </authorList>
    </citation>
    <scope>IDENTIFICATION</scope>
</reference>
<dbReference type="Ensembl" id="ENSPSNT00000020635.1">
    <property type="protein sequence ID" value="ENSPSNP00000018310.1"/>
    <property type="gene ID" value="ENSPSNG00000013374.1"/>
</dbReference>
<dbReference type="GO" id="GO:0033627">
    <property type="term" value="P:cell adhesion mediated by integrin"/>
    <property type="evidence" value="ECO:0007669"/>
    <property type="project" value="TreeGrafter"/>
</dbReference>
<dbReference type="GO" id="GO:0009986">
    <property type="term" value="C:cell surface"/>
    <property type="evidence" value="ECO:0007669"/>
    <property type="project" value="TreeGrafter"/>
</dbReference>
<keyword evidence="3" id="KW-0472">Membrane</keyword>
<dbReference type="GO" id="GO:0030593">
    <property type="term" value="P:neutrophil chemotaxis"/>
    <property type="evidence" value="ECO:0007669"/>
    <property type="project" value="TreeGrafter"/>
</dbReference>
<name>A0A8C9C6B1_PHOSS</name>
<dbReference type="SMART" id="SM01241">
    <property type="entry name" value="Integrin_b_cyt"/>
    <property type="match status" value="1"/>
</dbReference>
<dbReference type="PANTHER" id="PTHR10082">
    <property type="entry name" value="INTEGRIN BETA SUBUNIT"/>
    <property type="match status" value="1"/>
</dbReference>